<dbReference type="RefSeq" id="WP_119540211.1">
    <property type="nucleotide sequence ID" value="NZ_QYRN01000005.1"/>
</dbReference>
<dbReference type="NCBIfam" id="TIGR03141">
    <property type="entry name" value="cytochro_ccmD"/>
    <property type="match status" value="1"/>
</dbReference>
<proteinExistence type="inferred from homology"/>
<comment type="caution">
    <text evidence="13">The sequence shown here is derived from an EMBL/GenBank/DDBJ whole genome shotgun (WGS) entry which is preliminary data.</text>
</comment>
<dbReference type="EMBL" id="QYRN01000005">
    <property type="protein sequence ID" value="RIY01009.1"/>
    <property type="molecule type" value="Genomic_DNA"/>
</dbReference>
<evidence type="ECO:0000256" key="4">
    <source>
        <dbReference type="ARBA" id="ARBA00016461"/>
    </source>
</evidence>
<keyword evidence="7 12" id="KW-0997">Cell inner membrane</keyword>
<keyword evidence="9 12" id="KW-0201">Cytochrome c-type biogenesis</keyword>
<accession>A0A3A1WL98</accession>
<keyword evidence="10 12" id="KW-1133">Transmembrane helix</keyword>
<dbReference type="GO" id="GO:0005886">
    <property type="term" value="C:plasma membrane"/>
    <property type="evidence" value="ECO:0007669"/>
    <property type="project" value="UniProtKB-SubCell"/>
</dbReference>
<evidence type="ECO:0000313" key="13">
    <source>
        <dbReference type="EMBL" id="RIY01009.1"/>
    </source>
</evidence>
<evidence type="ECO:0000256" key="12">
    <source>
        <dbReference type="RuleBase" id="RU363101"/>
    </source>
</evidence>
<evidence type="ECO:0000313" key="14">
    <source>
        <dbReference type="Proteomes" id="UP000265750"/>
    </source>
</evidence>
<organism evidence="13 14">
    <name type="scientific">Aureimonas flava</name>
    <dbReference type="NCBI Taxonomy" id="2320271"/>
    <lineage>
        <taxon>Bacteria</taxon>
        <taxon>Pseudomonadati</taxon>
        <taxon>Pseudomonadota</taxon>
        <taxon>Alphaproteobacteria</taxon>
        <taxon>Hyphomicrobiales</taxon>
        <taxon>Aurantimonadaceae</taxon>
        <taxon>Aureimonas</taxon>
    </lineage>
</organism>
<name>A0A3A1WL98_9HYPH</name>
<dbReference type="Pfam" id="PF04995">
    <property type="entry name" value="CcmD"/>
    <property type="match status" value="1"/>
</dbReference>
<evidence type="ECO:0000256" key="8">
    <source>
        <dbReference type="ARBA" id="ARBA00022692"/>
    </source>
</evidence>
<keyword evidence="14" id="KW-1185">Reference proteome</keyword>
<protein>
    <recommendedName>
        <fullName evidence="4 12">Heme exporter protein D</fullName>
    </recommendedName>
</protein>
<dbReference type="AlphaFoldDB" id="A0A3A1WL98"/>
<dbReference type="Proteomes" id="UP000265750">
    <property type="component" value="Unassembled WGS sequence"/>
</dbReference>
<keyword evidence="5 12" id="KW-0813">Transport</keyword>
<keyword evidence="6 12" id="KW-1003">Cell membrane</keyword>
<evidence type="ECO:0000256" key="11">
    <source>
        <dbReference type="ARBA" id="ARBA00023136"/>
    </source>
</evidence>
<keyword evidence="11 12" id="KW-0472">Membrane</keyword>
<dbReference type="InterPro" id="IPR007078">
    <property type="entry name" value="Haem_export_protD_CcmD"/>
</dbReference>
<sequence>MEDSYVAFVAAAYGMAGLALGALSLWVFLDARAVKRRLAALEGVSGRGRGPDGGGGR</sequence>
<evidence type="ECO:0000256" key="7">
    <source>
        <dbReference type="ARBA" id="ARBA00022519"/>
    </source>
</evidence>
<evidence type="ECO:0000256" key="5">
    <source>
        <dbReference type="ARBA" id="ARBA00022448"/>
    </source>
</evidence>
<comment type="similarity">
    <text evidence="3 12">Belongs to the CcmD/CycX/HelD family.</text>
</comment>
<reference evidence="14" key="1">
    <citation type="submission" date="2018-09" db="EMBL/GenBank/DDBJ databases">
        <authorList>
            <person name="Tuo L."/>
        </authorList>
    </citation>
    <scope>NUCLEOTIDE SEQUENCE [LARGE SCALE GENOMIC DNA]</scope>
    <source>
        <strain evidence="14">M2BS4Y-1</strain>
    </source>
</reference>
<evidence type="ECO:0000256" key="2">
    <source>
        <dbReference type="ARBA" id="ARBA00004377"/>
    </source>
</evidence>
<evidence type="ECO:0000256" key="1">
    <source>
        <dbReference type="ARBA" id="ARBA00002442"/>
    </source>
</evidence>
<evidence type="ECO:0000256" key="6">
    <source>
        <dbReference type="ARBA" id="ARBA00022475"/>
    </source>
</evidence>
<comment type="subcellular location">
    <subcellularLocation>
        <location evidence="2 12">Cell inner membrane</location>
        <topology evidence="2 12">Single-pass membrane protein</topology>
    </subcellularLocation>
</comment>
<evidence type="ECO:0000256" key="10">
    <source>
        <dbReference type="ARBA" id="ARBA00022989"/>
    </source>
</evidence>
<comment type="function">
    <text evidence="1 12">Required for the export of heme to the periplasm for the biogenesis of c-type cytochromes.</text>
</comment>
<dbReference type="GO" id="GO:0017004">
    <property type="term" value="P:cytochrome complex assembly"/>
    <property type="evidence" value="ECO:0007669"/>
    <property type="project" value="UniProtKB-KW"/>
</dbReference>
<keyword evidence="8 12" id="KW-0812">Transmembrane</keyword>
<dbReference type="GO" id="GO:0015886">
    <property type="term" value="P:heme transport"/>
    <property type="evidence" value="ECO:0007669"/>
    <property type="project" value="InterPro"/>
</dbReference>
<evidence type="ECO:0000256" key="9">
    <source>
        <dbReference type="ARBA" id="ARBA00022748"/>
    </source>
</evidence>
<feature type="transmembrane region" description="Helical" evidence="12">
    <location>
        <begin position="6"/>
        <end position="29"/>
    </location>
</feature>
<gene>
    <name evidence="13" type="primary">ccmD</name>
    <name evidence="13" type="ORF">D3218_11500</name>
</gene>
<evidence type="ECO:0000256" key="3">
    <source>
        <dbReference type="ARBA" id="ARBA00008741"/>
    </source>
</evidence>